<dbReference type="AlphaFoldDB" id="B9TNM8"/>
<name>B9TNM8_RICCO</name>
<keyword evidence="3" id="KW-1185">Reference proteome</keyword>
<gene>
    <name evidence="2" type="ORF">RCOM_2008390</name>
</gene>
<accession>B9TNM8</accession>
<reference evidence="3" key="1">
    <citation type="journal article" date="2010" name="Nat. Biotechnol.">
        <title>Draft genome sequence of the oilseed species Ricinus communis.</title>
        <authorList>
            <person name="Chan A.P."/>
            <person name="Crabtree J."/>
            <person name="Zhao Q."/>
            <person name="Lorenzi H."/>
            <person name="Orvis J."/>
            <person name="Puiu D."/>
            <person name="Melake-Berhan A."/>
            <person name="Jones K.M."/>
            <person name="Redman J."/>
            <person name="Chen G."/>
            <person name="Cahoon E.B."/>
            <person name="Gedil M."/>
            <person name="Stanke M."/>
            <person name="Haas B.J."/>
            <person name="Wortman J.R."/>
            <person name="Fraser-Liggett C.M."/>
            <person name="Ravel J."/>
            <person name="Rabinowicz P.D."/>
        </authorList>
    </citation>
    <scope>NUCLEOTIDE SEQUENCE [LARGE SCALE GENOMIC DNA]</scope>
    <source>
        <strain evidence="3">cv. Hale</strain>
    </source>
</reference>
<dbReference type="Proteomes" id="UP000008311">
    <property type="component" value="Unassembled WGS sequence"/>
</dbReference>
<feature type="region of interest" description="Disordered" evidence="1">
    <location>
        <begin position="104"/>
        <end position="128"/>
    </location>
</feature>
<evidence type="ECO:0000256" key="1">
    <source>
        <dbReference type="SAM" id="MobiDB-lite"/>
    </source>
</evidence>
<dbReference type="EMBL" id="EQ993039">
    <property type="protein sequence ID" value="EEF22535.1"/>
    <property type="molecule type" value="Genomic_DNA"/>
</dbReference>
<evidence type="ECO:0000313" key="2">
    <source>
        <dbReference type="EMBL" id="EEF22535.1"/>
    </source>
</evidence>
<proteinExistence type="predicted"/>
<evidence type="ECO:0000313" key="3">
    <source>
        <dbReference type="Proteomes" id="UP000008311"/>
    </source>
</evidence>
<sequence>MPLAPLPIRTVETVRSALANVDCLDAEIALSGESIAVPPASDLIALRAIRISLVTRRTRSRLGAGWPVEARLFHRGDKPVHRRMAGGHAPPGRIGRRGAQQHFAAPFAGSGGSGKGRGRQKQSEDDMVRLGFGDHRTLLIKHTTSKL</sequence>
<organism evidence="2 3">
    <name type="scientific">Ricinus communis</name>
    <name type="common">Castor bean</name>
    <dbReference type="NCBI Taxonomy" id="3988"/>
    <lineage>
        <taxon>Eukaryota</taxon>
        <taxon>Viridiplantae</taxon>
        <taxon>Streptophyta</taxon>
        <taxon>Embryophyta</taxon>
        <taxon>Tracheophyta</taxon>
        <taxon>Spermatophyta</taxon>
        <taxon>Magnoliopsida</taxon>
        <taxon>eudicotyledons</taxon>
        <taxon>Gunneridae</taxon>
        <taxon>Pentapetalae</taxon>
        <taxon>rosids</taxon>
        <taxon>fabids</taxon>
        <taxon>Malpighiales</taxon>
        <taxon>Euphorbiaceae</taxon>
        <taxon>Acalyphoideae</taxon>
        <taxon>Acalypheae</taxon>
        <taxon>Ricinus</taxon>
    </lineage>
</organism>
<dbReference type="InParanoid" id="B9TNM8"/>
<protein>
    <submittedName>
        <fullName evidence="2">Uncharacterized protein</fullName>
    </submittedName>
</protein>